<sequence>MVDDDRFEKLVRRAEEQLREQFAVYDEIRNGLGFAARDEQVAQHITELQAARAASRVAAKGFAHQQMPLVEFGLLVAFNNGLSPEAEQTPSKDPYIALLRDFLEQAPSDATVFDALSLHASEYVSDGIAMPNEIRRFIAARLRGHLKRPSEKGAPRNARLIHALIYPLIIELVEQHDLKPTHNEAEENGTSACAVISKAMKNLGLLPQSYEAIKRLYLKENAIQGDGF</sequence>
<comment type="caution">
    <text evidence="1">The sequence shown here is derived from an EMBL/GenBank/DDBJ whole genome shotgun (WGS) entry which is preliminary data.</text>
</comment>
<keyword evidence="2" id="KW-1185">Reference proteome</keyword>
<name>A0A4R2R5Z6_9RHOB</name>
<evidence type="ECO:0000313" key="2">
    <source>
        <dbReference type="Proteomes" id="UP000295050"/>
    </source>
</evidence>
<protein>
    <submittedName>
        <fullName evidence="1">Uncharacterized protein</fullName>
    </submittedName>
</protein>
<gene>
    <name evidence="1" type="ORF">EV663_12712</name>
</gene>
<dbReference type="AlphaFoldDB" id="A0A4R2R5Z6"/>
<organism evidence="1 2">
    <name type="scientific">Rhodovulum bhavnagarense</name>
    <dbReference type="NCBI Taxonomy" id="992286"/>
    <lineage>
        <taxon>Bacteria</taxon>
        <taxon>Pseudomonadati</taxon>
        <taxon>Pseudomonadota</taxon>
        <taxon>Alphaproteobacteria</taxon>
        <taxon>Rhodobacterales</taxon>
        <taxon>Paracoccaceae</taxon>
        <taxon>Rhodovulum</taxon>
    </lineage>
</organism>
<proteinExistence type="predicted"/>
<dbReference type="EMBL" id="SLXU01000027">
    <property type="protein sequence ID" value="TCP58430.1"/>
    <property type="molecule type" value="Genomic_DNA"/>
</dbReference>
<evidence type="ECO:0000313" key="1">
    <source>
        <dbReference type="EMBL" id="TCP58430.1"/>
    </source>
</evidence>
<dbReference type="RefSeq" id="WP_132953266.1">
    <property type="nucleotide sequence ID" value="NZ_SLXU01000027.1"/>
</dbReference>
<dbReference type="Proteomes" id="UP000295050">
    <property type="component" value="Unassembled WGS sequence"/>
</dbReference>
<dbReference type="OrthoDB" id="7876751at2"/>
<accession>A0A4R2R5Z6</accession>
<reference evidence="1 2" key="1">
    <citation type="submission" date="2019-03" db="EMBL/GenBank/DDBJ databases">
        <title>Genomic Encyclopedia of Type Strains, Phase IV (KMG-IV): sequencing the most valuable type-strain genomes for metagenomic binning, comparative biology and taxonomic classification.</title>
        <authorList>
            <person name="Goeker M."/>
        </authorList>
    </citation>
    <scope>NUCLEOTIDE SEQUENCE [LARGE SCALE GENOMIC DNA]</scope>
    <source>
        <strain evidence="1 2">DSM 24766</strain>
    </source>
</reference>